<dbReference type="PROSITE" id="PS51273">
    <property type="entry name" value="GATASE_TYPE_1"/>
    <property type="match status" value="1"/>
</dbReference>
<dbReference type="InterPro" id="IPR050472">
    <property type="entry name" value="Anth_synth/Amidotransfase"/>
</dbReference>
<evidence type="ECO:0000259" key="2">
    <source>
        <dbReference type="Pfam" id="PF00117"/>
    </source>
</evidence>
<dbReference type="Gene3D" id="3.40.50.880">
    <property type="match status" value="1"/>
</dbReference>
<protein>
    <submittedName>
        <fullName evidence="3">Aminodeoxychorismate/anthranilate synthase component II</fullName>
    </submittedName>
</protein>
<dbReference type="EMBL" id="BAABGA010000082">
    <property type="protein sequence ID" value="GAA4466875.1"/>
    <property type="molecule type" value="Genomic_DNA"/>
</dbReference>
<dbReference type="PRINTS" id="PR00096">
    <property type="entry name" value="GATASE"/>
</dbReference>
<keyword evidence="4" id="KW-1185">Reference proteome</keyword>
<dbReference type="NCBIfam" id="TIGR00566">
    <property type="entry name" value="trpG_papA"/>
    <property type="match status" value="1"/>
</dbReference>
<dbReference type="PRINTS" id="PR00097">
    <property type="entry name" value="ANTSNTHASEII"/>
</dbReference>
<organism evidence="3 4">
    <name type="scientific">Novipirellula rosea</name>
    <dbReference type="NCBI Taxonomy" id="1031540"/>
    <lineage>
        <taxon>Bacteria</taxon>
        <taxon>Pseudomonadati</taxon>
        <taxon>Planctomycetota</taxon>
        <taxon>Planctomycetia</taxon>
        <taxon>Pirellulales</taxon>
        <taxon>Pirellulaceae</taxon>
        <taxon>Novipirellula</taxon>
    </lineage>
</organism>
<dbReference type="CDD" id="cd01743">
    <property type="entry name" value="GATase1_Anthranilate_Synthase"/>
    <property type="match status" value="1"/>
</dbReference>
<dbReference type="Proteomes" id="UP001500840">
    <property type="component" value="Unassembled WGS sequence"/>
</dbReference>
<name>A0ABP8NJF0_9BACT</name>
<dbReference type="PANTHER" id="PTHR43418">
    <property type="entry name" value="MULTIFUNCTIONAL TRYPTOPHAN BIOSYNTHESIS PROTEIN-RELATED"/>
    <property type="match status" value="1"/>
</dbReference>
<dbReference type="RefSeq" id="WP_345327038.1">
    <property type="nucleotide sequence ID" value="NZ_BAABGA010000082.1"/>
</dbReference>
<dbReference type="Pfam" id="PF00117">
    <property type="entry name" value="GATase"/>
    <property type="match status" value="1"/>
</dbReference>
<reference evidence="4" key="1">
    <citation type="journal article" date="2019" name="Int. J. Syst. Evol. Microbiol.">
        <title>The Global Catalogue of Microorganisms (GCM) 10K type strain sequencing project: providing services to taxonomists for standard genome sequencing and annotation.</title>
        <authorList>
            <consortium name="The Broad Institute Genomics Platform"/>
            <consortium name="The Broad Institute Genome Sequencing Center for Infectious Disease"/>
            <person name="Wu L."/>
            <person name="Ma J."/>
        </authorList>
    </citation>
    <scope>NUCLEOTIDE SEQUENCE [LARGE SCALE GENOMIC DNA]</scope>
    <source>
        <strain evidence="4">JCM 17759</strain>
    </source>
</reference>
<dbReference type="InterPro" id="IPR006221">
    <property type="entry name" value="TrpG/PapA_dom"/>
</dbReference>
<dbReference type="InterPro" id="IPR029062">
    <property type="entry name" value="Class_I_gatase-like"/>
</dbReference>
<feature type="domain" description="Glutamine amidotransferase" evidence="2">
    <location>
        <begin position="3"/>
        <end position="185"/>
    </location>
</feature>
<evidence type="ECO:0000313" key="4">
    <source>
        <dbReference type="Proteomes" id="UP001500840"/>
    </source>
</evidence>
<accession>A0ABP8NJF0</accession>
<dbReference type="SUPFAM" id="SSF52317">
    <property type="entry name" value="Class I glutamine amidotransferase-like"/>
    <property type="match status" value="1"/>
</dbReference>
<comment type="caution">
    <text evidence="3">The sequence shown here is derived from an EMBL/GenBank/DDBJ whole genome shotgun (WGS) entry which is preliminary data.</text>
</comment>
<evidence type="ECO:0000313" key="3">
    <source>
        <dbReference type="EMBL" id="GAA4466875.1"/>
    </source>
</evidence>
<keyword evidence="1" id="KW-0315">Glutamine amidotransferase</keyword>
<gene>
    <name evidence="3" type="ORF">GCM10023156_56240</name>
</gene>
<proteinExistence type="predicted"/>
<evidence type="ECO:0000256" key="1">
    <source>
        <dbReference type="ARBA" id="ARBA00022962"/>
    </source>
</evidence>
<sequence length="196" mass="21529">MILLLDNYDSFVHNLARYFRQLGCDTRVIRSDEIDVQGCLELDPEAIVISPGPKSPKEAGCSVPVIRELSSQIPMLGVCLGHQSIGVAFGGIVLRCGPEHGIQSSIKHNGQGIFEHLASPMLVGRYHSLAIDPDHLPDDLDVTARSDDGVIMGIQHRSRPVFGVQFHPESILTDEGSRLLENFVTIASKRRRELAL</sequence>
<dbReference type="InterPro" id="IPR017926">
    <property type="entry name" value="GATASE"/>
</dbReference>
<dbReference type="PANTHER" id="PTHR43418:SF4">
    <property type="entry name" value="MULTIFUNCTIONAL TRYPTOPHAN BIOSYNTHESIS PROTEIN"/>
    <property type="match status" value="1"/>
</dbReference>
<dbReference type="PRINTS" id="PR00099">
    <property type="entry name" value="CPSGATASE"/>
</dbReference>